<dbReference type="Gene3D" id="3.40.1350.10">
    <property type="match status" value="1"/>
</dbReference>
<dbReference type="EMBL" id="CP033905">
    <property type="protein sequence ID" value="AZR06356.1"/>
    <property type="molecule type" value="Genomic_DNA"/>
</dbReference>
<dbReference type="SMART" id="SM00990">
    <property type="entry name" value="VRR_NUC"/>
    <property type="match status" value="1"/>
</dbReference>
<reference evidence="5 8" key="1">
    <citation type="submission" date="2018-11" db="EMBL/GenBank/DDBJ databases">
        <title>Multidrug-resistant genes are associated with an 42-kb island TGI1 carrying a complex class 1 integron in a Trueperella pyogenes.</title>
        <authorList>
            <person name="Dong W."/>
        </authorList>
    </citation>
    <scope>NUCLEOTIDE SEQUENCE [LARGE SCALE GENOMIC DNA]</scope>
    <source>
        <strain evidence="5 8">TP4</strain>
    </source>
</reference>
<organism evidence="5 8">
    <name type="scientific">Trueperella pyogenes</name>
    <dbReference type="NCBI Taxonomy" id="1661"/>
    <lineage>
        <taxon>Bacteria</taxon>
        <taxon>Bacillati</taxon>
        <taxon>Actinomycetota</taxon>
        <taxon>Actinomycetes</taxon>
        <taxon>Actinomycetales</taxon>
        <taxon>Actinomycetaceae</taxon>
        <taxon>Trueperella</taxon>
    </lineage>
</organism>
<evidence type="ECO:0000259" key="4">
    <source>
        <dbReference type="SMART" id="SM00990"/>
    </source>
</evidence>
<gene>
    <name evidence="5" type="ORF">EBQ10_02970</name>
    <name evidence="6" type="ORF">EBQ10_02985</name>
    <name evidence="7" type="ORF">EBQ10_03000</name>
</gene>
<dbReference type="GO" id="GO:0003676">
    <property type="term" value="F:nucleic acid binding"/>
    <property type="evidence" value="ECO:0007669"/>
    <property type="project" value="InterPro"/>
</dbReference>
<protein>
    <submittedName>
        <fullName evidence="5">VRR-NUC domain-containing protein</fullName>
    </submittedName>
</protein>
<dbReference type="InterPro" id="IPR011856">
    <property type="entry name" value="tRNA_endonuc-like_dom_sf"/>
</dbReference>
<evidence type="ECO:0000256" key="1">
    <source>
        <dbReference type="ARBA" id="ARBA00001946"/>
    </source>
</evidence>
<name>A0A3Q9GJL1_9ACTO</name>
<accession>A0A3Q9GJL1</accession>
<comment type="cofactor">
    <cofactor evidence="1">
        <name>Mg(2+)</name>
        <dbReference type="ChEBI" id="CHEBI:18420"/>
    </cofactor>
</comment>
<proteinExistence type="predicted"/>
<dbReference type="AlphaFoldDB" id="A0A3Q9GJL1"/>
<keyword evidence="2" id="KW-0540">Nuclease</keyword>
<feature type="domain" description="VRR-NUC" evidence="4">
    <location>
        <begin position="1"/>
        <end position="80"/>
    </location>
</feature>
<evidence type="ECO:0000313" key="5">
    <source>
        <dbReference type="EMBL" id="AZR06353.1"/>
    </source>
</evidence>
<dbReference type="GO" id="GO:0016788">
    <property type="term" value="F:hydrolase activity, acting on ester bonds"/>
    <property type="evidence" value="ECO:0007669"/>
    <property type="project" value="InterPro"/>
</dbReference>
<sequence>MRETTIEKALTQAVHMAGGLCLKFVSPGWAGAPDRLCLLAGTAVFVEVKAPGKHPRPIQTHRHHQLAAQGFPTIVIDHPDQIREVLHALHAA</sequence>
<evidence type="ECO:0000256" key="3">
    <source>
        <dbReference type="ARBA" id="ARBA00022801"/>
    </source>
</evidence>
<evidence type="ECO:0000313" key="6">
    <source>
        <dbReference type="EMBL" id="AZR06356.1"/>
    </source>
</evidence>
<dbReference type="Proteomes" id="UP000275951">
    <property type="component" value="Chromosome"/>
</dbReference>
<keyword evidence="3" id="KW-0378">Hydrolase</keyword>
<dbReference type="InterPro" id="IPR014883">
    <property type="entry name" value="VRR_NUC"/>
</dbReference>
<dbReference type="EMBL" id="CP033905">
    <property type="protein sequence ID" value="AZR06359.1"/>
    <property type="molecule type" value="Genomic_DNA"/>
</dbReference>
<dbReference type="GO" id="GO:0004518">
    <property type="term" value="F:nuclease activity"/>
    <property type="evidence" value="ECO:0007669"/>
    <property type="project" value="UniProtKB-KW"/>
</dbReference>
<dbReference type="RefSeq" id="WP_126919850.1">
    <property type="nucleotide sequence ID" value="NZ_CP033905.1"/>
</dbReference>
<dbReference type="EMBL" id="CP033905">
    <property type="protein sequence ID" value="AZR06353.1"/>
    <property type="molecule type" value="Genomic_DNA"/>
</dbReference>
<evidence type="ECO:0000256" key="2">
    <source>
        <dbReference type="ARBA" id="ARBA00022722"/>
    </source>
</evidence>
<evidence type="ECO:0000313" key="8">
    <source>
        <dbReference type="Proteomes" id="UP000275951"/>
    </source>
</evidence>
<evidence type="ECO:0000313" key="7">
    <source>
        <dbReference type="EMBL" id="AZR06359.1"/>
    </source>
</evidence>